<evidence type="ECO:0000256" key="3">
    <source>
        <dbReference type="ARBA" id="ARBA00022722"/>
    </source>
</evidence>
<dbReference type="GO" id="GO:0000166">
    <property type="term" value="F:nucleotide binding"/>
    <property type="evidence" value="ECO:0007669"/>
    <property type="project" value="UniProtKB-KW"/>
</dbReference>
<keyword evidence="3" id="KW-0540">Nuclease</keyword>
<dbReference type="Pfam" id="PF01934">
    <property type="entry name" value="HepT-like"/>
    <property type="match status" value="1"/>
</dbReference>
<sequence>MQRDIETVKDMISACTAIQNFVVGISETAFHADEKTQSAVIYQLMIIGEAAKRLSDEFCWKHAEIPWRDWGAFRNILIHQYHAVEIEQVWYTVSHEIPELKSSLSRIHSGQ</sequence>
<keyword evidence="1" id="KW-0597">Phosphoprotein</keyword>
<keyword evidence="4" id="KW-0547">Nucleotide-binding</keyword>
<evidence type="ECO:0000313" key="6">
    <source>
        <dbReference type="EMBL" id="KAB2931304.1"/>
    </source>
</evidence>
<dbReference type="InterPro" id="IPR008201">
    <property type="entry name" value="HepT-like"/>
</dbReference>
<dbReference type="PANTHER" id="PTHR34139">
    <property type="entry name" value="UPF0331 PROTEIN MJ0127"/>
    <property type="match status" value="1"/>
</dbReference>
<accession>A0A833LY68</accession>
<evidence type="ECO:0000313" key="7">
    <source>
        <dbReference type="Proteomes" id="UP000460298"/>
    </source>
</evidence>
<evidence type="ECO:0000256" key="2">
    <source>
        <dbReference type="ARBA" id="ARBA00022649"/>
    </source>
</evidence>
<evidence type="ECO:0000256" key="4">
    <source>
        <dbReference type="ARBA" id="ARBA00022741"/>
    </source>
</evidence>
<dbReference type="InterPro" id="IPR051813">
    <property type="entry name" value="HepT_RNase_toxin"/>
</dbReference>
<dbReference type="GO" id="GO:0016787">
    <property type="term" value="F:hydrolase activity"/>
    <property type="evidence" value="ECO:0007669"/>
    <property type="project" value="UniProtKB-KW"/>
</dbReference>
<reference evidence="6 7" key="1">
    <citation type="submission" date="2019-10" db="EMBL/GenBank/DDBJ databases">
        <title>Extracellular Electron Transfer in a Candidatus Methanoperedens spp. Enrichment Culture.</title>
        <authorList>
            <person name="Berger S."/>
            <person name="Rangel Shaw D."/>
            <person name="Berben T."/>
            <person name="In 'T Zandt M."/>
            <person name="Frank J."/>
            <person name="Reimann J."/>
            <person name="Jetten M.S.M."/>
            <person name="Welte C.U."/>
        </authorList>
    </citation>
    <scope>NUCLEOTIDE SEQUENCE [LARGE SCALE GENOMIC DNA]</scope>
    <source>
        <strain evidence="6">SB12</strain>
    </source>
</reference>
<evidence type="ECO:0000256" key="5">
    <source>
        <dbReference type="ARBA" id="ARBA00022801"/>
    </source>
</evidence>
<dbReference type="PANTHER" id="PTHR34139:SF1">
    <property type="entry name" value="RNASE MJ1380-RELATED"/>
    <property type="match status" value="1"/>
</dbReference>
<gene>
    <name evidence="6" type="ORF">F9K24_13760</name>
</gene>
<keyword evidence="2" id="KW-1277">Toxin-antitoxin system</keyword>
<evidence type="ECO:0000256" key="1">
    <source>
        <dbReference type="ARBA" id="ARBA00022553"/>
    </source>
</evidence>
<keyword evidence="5" id="KW-0378">Hydrolase</keyword>
<dbReference type="EMBL" id="WBUI01000014">
    <property type="protein sequence ID" value="KAB2931304.1"/>
    <property type="molecule type" value="Genomic_DNA"/>
</dbReference>
<dbReference type="AlphaFoldDB" id="A0A833LY68"/>
<dbReference type="GO" id="GO:0110001">
    <property type="term" value="C:toxin-antitoxin complex"/>
    <property type="evidence" value="ECO:0007669"/>
    <property type="project" value="InterPro"/>
</dbReference>
<name>A0A833LY68_9LEPT</name>
<protein>
    <submittedName>
        <fullName evidence="6">DUF86 domain-containing protein</fullName>
    </submittedName>
</protein>
<proteinExistence type="predicted"/>
<organism evidence="6 7">
    <name type="scientific">Leptonema illini</name>
    <dbReference type="NCBI Taxonomy" id="183"/>
    <lineage>
        <taxon>Bacteria</taxon>
        <taxon>Pseudomonadati</taxon>
        <taxon>Spirochaetota</taxon>
        <taxon>Spirochaetia</taxon>
        <taxon>Leptospirales</taxon>
        <taxon>Leptospiraceae</taxon>
        <taxon>Leptonema</taxon>
    </lineage>
</organism>
<dbReference type="Proteomes" id="UP000460298">
    <property type="component" value="Unassembled WGS sequence"/>
</dbReference>
<dbReference type="GO" id="GO:0004540">
    <property type="term" value="F:RNA nuclease activity"/>
    <property type="evidence" value="ECO:0007669"/>
    <property type="project" value="InterPro"/>
</dbReference>
<comment type="caution">
    <text evidence="6">The sequence shown here is derived from an EMBL/GenBank/DDBJ whole genome shotgun (WGS) entry which is preliminary data.</text>
</comment>